<dbReference type="Proteomes" id="UP001159428">
    <property type="component" value="Unassembled WGS sequence"/>
</dbReference>
<reference evidence="1 2" key="1">
    <citation type="submission" date="2022-05" db="EMBL/GenBank/DDBJ databases">
        <authorList>
            <consortium name="Genoscope - CEA"/>
            <person name="William W."/>
        </authorList>
    </citation>
    <scope>NUCLEOTIDE SEQUENCE [LARGE SCALE GENOMIC DNA]</scope>
</reference>
<proteinExistence type="predicted"/>
<dbReference type="EMBL" id="CALNXJ010000058">
    <property type="protein sequence ID" value="CAH3155383.1"/>
    <property type="molecule type" value="Genomic_DNA"/>
</dbReference>
<dbReference type="AlphaFoldDB" id="A0AAU9XR07"/>
<comment type="caution">
    <text evidence="1">The sequence shown here is derived from an EMBL/GenBank/DDBJ whole genome shotgun (WGS) entry which is preliminary data.</text>
</comment>
<keyword evidence="2" id="KW-1185">Reference proteome</keyword>
<organism evidence="1 2">
    <name type="scientific">Pocillopora meandrina</name>
    <dbReference type="NCBI Taxonomy" id="46732"/>
    <lineage>
        <taxon>Eukaryota</taxon>
        <taxon>Metazoa</taxon>
        <taxon>Cnidaria</taxon>
        <taxon>Anthozoa</taxon>
        <taxon>Hexacorallia</taxon>
        <taxon>Scleractinia</taxon>
        <taxon>Astrocoeniina</taxon>
        <taxon>Pocilloporidae</taxon>
        <taxon>Pocillopora</taxon>
    </lineage>
</organism>
<gene>
    <name evidence="1" type="ORF">PMEA_00028171</name>
</gene>
<name>A0AAU9XR07_9CNID</name>
<protein>
    <submittedName>
        <fullName evidence="1">Uncharacterized protein</fullName>
    </submittedName>
</protein>
<sequence>MAPRTKNRKKNKRDKERELFEAYGDLTKPGSLGGASRFARIHCLKPAEAQKILEKDLAYTLHRPRRRGRFPTLPVLVFGKDEQWVADLVEMQSLAKYNSGIVIFW</sequence>
<evidence type="ECO:0000313" key="2">
    <source>
        <dbReference type="Proteomes" id="UP001159428"/>
    </source>
</evidence>
<accession>A0AAU9XR07</accession>
<evidence type="ECO:0000313" key="1">
    <source>
        <dbReference type="EMBL" id="CAH3155383.1"/>
    </source>
</evidence>